<sequence length="182" mass="20422">MIELALHILDIAENSTRAQADLVEITIVEDLKEDILVMEIRDNGCGMDEDTLKRVMDPFYTTKKVRRVGLGLPMLAQAARSTGGSFEIESQIGKGTRVSARFRHSHIDRQPLGDVPGAVSALILGNPDVDFLYTHQKNGKIYVLDTREIRRELDGVPLNHFEVISAIRENIREGITELDNDR</sequence>
<dbReference type="AlphaFoldDB" id="A0A485LVU9"/>
<dbReference type="InterPro" id="IPR036890">
    <property type="entry name" value="HATPase_C_sf"/>
</dbReference>
<dbReference type="InterPro" id="IPR005467">
    <property type="entry name" value="His_kinase_dom"/>
</dbReference>
<dbReference type="InterPro" id="IPR004358">
    <property type="entry name" value="Sig_transdc_His_kin-like_C"/>
</dbReference>
<reference evidence="2" key="1">
    <citation type="submission" date="2019-03" db="EMBL/GenBank/DDBJ databases">
        <authorList>
            <person name="Hao L."/>
        </authorList>
    </citation>
    <scope>NUCLEOTIDE SEQUENCE</scope>
</reference>
<dbReference type="PANTHER" id="PTHR43065:SF42">
    <property type="entry name" value="TWO-COMPONENT SENSOR PPRA"/>
    <property type="match status" value="1"/>
</dbReference>
<keyword evidence="2" id="KW-0808">Transferase</keyword>
<organism evidence="2">
    <name type="scientific">anaerobic digester metagenome</name>
    <dbReference type="NCBI Taxonomy" id="1263854"/>
    <lineage>
        <taxon>unclassified sequences</taxon>
        <taxon>metagenomes</taxon>
        <taxon>ecological metagenomes</taxon>
    </lineage>
</organism>
<dbReference type="GO" id="GO:0004673">
    <property type="term" value="F:protein histidine kinase activity"/>
    <property type="evidence" value="ECO:0007669"/>
    <property type="project" value="UniProtKB-EC"/>
</dbReference>
<dbReference type="Pfam" id="PF02518">
    <property type="entry name" value="HATPase_c"/>
    <property type="match status" value="1"/>
</dbReference>
<dbReference type="InterPro" id="IPR003594">
    <property type="entry name" value="HATPase_dom"/>
</dbReference>
<dbReference type="PROSITE" id="PS50109">
    <property type="entry name" value="HIS_KIN"/>
    <property type="match status" value="1"/>
</dbReference>
<protein>
    <submittedName>
        <fullName evidence="2">Sporulation kinase E</fullName>
        <ecNumber evidence="2">2.7.13.3</ecNumber>
    </submittedName>
</protein>
<dbReference type="PANTHER" id="PTHR43065">
    <property type="entry name" value="SENSOR HISTIDINE KINASE"/>
    <property type="match status" value="1"/>
</dbReference>
<proteinExistence type="predicted"/>
<dbReference type="EC" id="2.7.13.3" evidence="2"/>
<feature type="domain" description="Histidine kinase" evidence="1">
    <location>
        <begin position="1"/>
        <end position="106"/>
    </location>
</feature>
<dbReference type="SMART" id="SM00387">
    <property type="entry name" value="HATPase_c"/>
    <property type="match status" value="1"/>
</dbReference>
<dbReference type="Gene3D" id="3.30.565.10">
    <property type="entry name" value="Histidine kinase-like ATPase, C-terminal domain"/>
    <property type="match status" value="1"/>
</dbReference>
<accession>A0A485LVU9</accession>
<keyword evidence="2" id="KW-0418">Kinase</keyword>
<evidence type="ECO:0000313" key="2">
    <source>
        <dbReference type="EMBL" id="VFU11906.1"/>
    </source>
</evidence>
<gene>
    <name evidence="2" type="primary">kinE</name>
    <name evidence="2" type="ORF">SCFA_120002</name>
</gene>
<name>A0A485LVU9_9ZZZZ</name>
<dbReference type="EMBL" id="CAADRM010000024">
    <property type="protein sequence ID" value="VFU11906.1"/>
    <property type="molecule type" value="Genomic_DNA"/>
</dbReference>
<evidence type="ECO:0000259" key="1">
    <source>
        <dbReference type="PROSITE" id="PS50109"/>
    </source>
</evidence>
<dbReference type="SUPFAM" id="SSF55874">
    <property type="entry name" value="ATPase domain of HSP90 chaperone/DNA topoisomerase II/histidine kinase"/>
    <property type="match status" value="1"/>
</dbReference>
<dbReference type="PRINTS" id="PR00344">
    <property type="entry name" value="BCTRLSENSOR"/>
</dbReference>